<dbReference type="Gene3D" id="1.10.220.10">
    <property type="entry name" value="Annexin"/>
    <property type="match status" value="1"/>
</dbReference>
<dbReference type="Proteomes" id="UP000314986">
    <property type="component" value="Unassembled WGS sequence"/>
</dbReference>
<dbReference type="GO" id="GO:0001786">
    <property type="term" value="F:phosphatidylserine binding"/>
    <property type="evidence" value="ECO:0007669"/>
    <property type="project" value="TreeGrafter"/>
</dbReference>
<keyword evidence="3" id="KW-0041">Annexin</keyword>
<dbReference type="GO" id="GO:0005544">
    <property type="term" value="F:calcium-dependent phospholipid binding"/>
    <property type="evidence" value="ECO:0007669"/>
    <property type="project" value="InterPro"/>
</dbReference>
<accession>A0A4W3IBD5</accession>
<proteinExistence type="inferred from homology"/>
<organism evidence="5 6">
    <name type="scientific">Callorhinchus milii</name>
    <name type="common">Ghost shark</name>
    <dbReference type="NCBI Taxonomy" id="7868"/>
    <lineage>
        <taxon>Eukaryota</taxon>
        <taxon>Metazoa</taxon>
        <taxon>Chordata</taxon>
        <taxon>Craniata</taxon>
        <taxon>Vertebrata</taxon>
        <taxon>Chondrichthyes</taxon>
        <taxon>Holocephali</taxon>
        <taxon>Chimaeriformes</taxon>
        <taxon>Callorhinchidae</taxon>
        <taxon>Callorhinchus</taxon>
    </lineage>
</organism>
<feature type="region of interest" description="Disordered" evidence="4">
    <location>
        <begin position="66"/>
        <end position="117"/>
    </location>
</feature>
<dbReference type="Pfam" id="PF00191">
    <property type="entry name" value="Annexin"/>
    <property type="match status" value="1"/>
</dbReference>
<reference evidence="6" key="1">
    <citation type="journal article" date="2006" name="Science">
        <title>Ancient noncoding elements conserved in the human genome.</title>
        <authorList>
            <person name="Venkatesh B."/>
            <person name="Kirkness E.F."/>
            <person name="Loh Y.H."/>
            <person name="Halpern A.L."/>
            <person name="Lee A.P."/>
            <person name="Johnson J."/>
            <person name="Dandona N."/>
            <person name="Viswanathan L.D."/>
            <person name="Tay A."/>
            <person name="Venter J.C."/>
            <person name="Strausberg R.L."/>
            <person name="Brenner S."/>
        </authorList>
    </citation>
    <scope>NUCLEOTIDE SEQUENCE [LARGE SCALE GENOMIC DNA]</scope>
</reference>
<reference evidence="6" key="2">
    <citation type="journal article" date="2007" name="PLoS Biol.">
        <title>Survey sequencing and comparative analysis of the elephant shark (Callorhinchus milii) genome.</title>
        <authorList>
            <person name="Venkatesh B."/>
            <person name="Kirkness E.F."/>
            <person name="Loh Y.H."/>
            <person name="Halpern A.L."/>
            <person name="Lee A.P."/>
            <person name="Johnson J."/>
            <person name="Dandona N."/>
            <person name="Viswanathan L.D."/>
            <person name="Tay A."/>
            <person name="Venter J.C."/>
            <person name="Strausberg R.L."/>
            <person name="Brenner S."/>
        </authorList>
    </citation>
    <scope>NUCLEOTIDE SEQUENCE [LARGE SCALE GENOMIC DNA]</scope>
</reference>
<name>A0A4W3IBD5_CALMI</name>
<keyword evidence="6" id="KW-1185">Reference proteome</keyword>
<dbReference type="Ensembl" id="ENSCMIT00000026460.1">
    <property type="protein sequence ID" value="ENSCMIP00000026032.1"/>
    <property type="gene ID" value="ENSCMIG00000011428.1"/>
</dbReference>
<dbReference type="InterPro" id="IPR018502">
    <property type="entry name" value="Annexin_repeat"/>
</dbReference>
<dbReference type="PROSITE" id="PS51897">
    <property type="entry name" value="ANNEXIN_2"/>
    <property type="match status" value="1"/>
</dbReference>
<evidence type="ECO:0000256" key="3">
    <source>
        <dbReference type="ARBA" id="ARBA00023216"/>
    </source>
</evidence>
<dbReference type="STRING" id="7868.ENSCMIP00000026032"/>
<feature type="compositionally biased region" description="Basic and acidic residues" evidence="4">
    <location>
        <begin position="88"/>
        <end position="103"/>
    </location>
</feature>
<dbReference type="GO" id="GO:0005509">
    <property type="term" value="F:calcium ion binding"/>
    <property type="evidence" value="ECO:0007669"/>
    <property type="project" value="InterPro"/>
</dbReference>
<dbReference type="GO" id="GO:0012506">
    <property type="term" value="C:vesicle membrane"/>
    <property type="evidence" value="ECO:0007669"/>
    <property type="project" value="TreeGrafter"/>
</dbReference>
<dbReference type="InterPro" id="IPR037104">
    <property type="entry name" value="Annexin_sf"/>
</dbReference>
<keyword evidence="2" id="KW-0677">Repeat</keyword>
<dbReference type="SUPFAM" id="SSF47874">
    <property type="entry name" value="Annexin"/>
    <property type="match status" value="1"/>
</dbReference>
<protein>
    <recommendedName>
        <fullName evidence="7">Annexin</fullName>
    </recommendedName>
</protein>
<evidence type="ECO:0000313" key="6">
    <source>
        <dbReference type="Proteomes" id="UP000314986"/>
    </source>
</evidence>
<evidence type="ECO:0000256" key="4">
    <source>
        <dbReference type="SAM" id="MobiDB-lite"/>
    </source>
</evidence>
<comment type="similarity">
    <text evidence="1">Belongs to the annexin family.</text>
</comment>
<dbReference type="InParanoid" id="A0A4W3IBD5"/>
<evidence type="ECO:0000256" key="2">
    <source>
        <dbReference type="ARBA" id="ARBA00022737"/>
    </source>
</evidence>
<dbReference type="GO" id="GO:0005737">
    <property type="term" value="C:cytoplasm"/>
    <property type="evidence" value="ECO:0007669"/>
    <property type="project" value="TreeGrafter"/>
</dbReference>
<reference evidence="6" key="3">
    <citation type="journal article" date="2014" name="Nature">
        <title>Elephant shark genome provides unique insights into gnathostome evolution.</title>
        <authorList>
            <consortium name="International Elephant Shark Genome Sequencing Consortium"/>
            <person name="Venkatesh B."/>
            <person name="Lee A.P."/>
            <person name="Ravi V."/>
            <person name="Maurya A.K."/>
            <person name="Lian M.M."/>
            <person name="Swann J.B."/>
            <person name="Ohta Y."/>
            <person name="Flajnik M.F."/>
            <person name="Sutoh Y."/>
            <person name="Kasahara M."/>
            <person name="Hoon S."/>
            <person name="Gangu V."/>
            <person name="Roy S.W."/>
            <person name="Irimia M."/>
            <person name="Korzh V."/>
            <person name="Kondrychyn I."/>
            <person name="Lim Z.W."/>
            <person name="Tay B.H."/>
            <person name="Tohari S."/>
            <person name="Kong K.W."/>
            <person name="Ho S."/>
            <person name="Lorente-Galdos B."/>
            <person name="Quilez J."/>
            <person name="Marques-Bonet T."/>
            <person name="Raney B.J."/>
            <person name="Ingham P.W."/>
            <person name="Tay A."/>
            <person name="Hillier L.W."/>
            <person name="Minx P."/>
            <person name="Boehm T."/>
            <person name="Wilson R.K."/>
            <person name="Brenner S."/>
            <person name="Warren W.C."/>
        </authorList>
    </citation>
    <scope>NUCLEOTIDE SEQUENCE [LARGE SCALE GENOMIC DNA]</scope>
</reference>
<evidence type="ECO:0000256" key="1">
    <source>
        <dbReference type="ARBA" id="ARBA00007831"/>
    </source>
</evidence>
<sequence>MAAVGSRGTVREFPSFNAQDDAAKLRKAMKGIGTDEDAIIEILANRTVAQRQQILQSFKTAYGRVRVPTVGGGGNRNRGRPFSPSSLEHQRRHDGRQTGERARKREQRIGWNGLHFG</sequence>
<dbReference type="GO" id="GO:0005886">
    <property type="term" value="C:plasma membrane"/>
    <property type="evidence" value="ECO:0007669"/>
    <property type="project" value="TreeGrafter"/>
</dbReference>
<dbReference type="GeneTree" id="ENSGT00940000156914"/>
<reference evidence="5" key="5">
    <citation type="submission" date="2025-09" db="UniProtKB">
        <authorList>
            <consortium name="Ensembl"/>
        </authorList>
    </citation>
    <scope>IDENTIFICATION</scope>
</reference>
<evidence type="ECO:0008006" key="7">
    <source>
        <dbReference type="Google" id="ProtNLM"/>
    </source>
</evidence>
<dbReference type="GO" id="GO:0005634">
    <property type="term" value="C:nucleus"/>
    <property type="evidence" value="ECO:0007669"/>
    <property type="project" value="TreeGrafter"/>
</dbReference>
<dbReference type="FunFam" id="1.10.220.10:FF:000005">
    <property type="entry name" value="Annexin"/>
    <property type="match status" value="1"/>
</dbReference>
<evidence type="ECO:0000313" key="5">
    <source>
        <dbReference type="Ensembl" id="ENSCMIP00000026032.1"/>
    </source>
</evidence>
<dbReference type="SMART" id="SM00335">
    <property type="entry name" value="ANX"/>
    <property type="match status" value="1"/>
</dbReference>
<reference evidence="5" key="4">
    <citation type="submission" date="2025-08" db="UniProtKB">
        <authorList>
            <consortium name="Ensembl"/>
        </authorList>
    </citation>
    <scope>IDENTIFICATION</scope>
</reference>
<dbReference type="PANTHER" id="PTHR10502:SF28">
    <property type="entry name" value="ANNEXIN A4"/>
    <property type="match status" value="1"/>
</dbReference>
<dbReference type="PANTHER" id="PTHR10502">
    <property type="entry name" value="ANNEXIN"/>
    <property type="match status" value="1"/>
</dbReference>
<dbReference type="AlphaFoldDB" id="A0A4W3IBD5"/>